<dbReference type="Proteomes" id="UP000077037">
    <property type="component" value="Unassembled WGS sequence"/>
</dbReference>
<feature type="compositionally biased region" description="Basic and acidic residues" evidence="1">
    <location>
        <begin position="179"/>
        <end position="200"/>
    </location>
</feature>
<reference evidence="3 4" key="1">
    <citation type="submission" date="2016-03" db="EMBL/GenBank/DDBJ databases">
        <authorList>
            <consortium name="Pathogen Informatics"/>
        </authorList>
    </citation>
    <scope>NUCLEOTIDE SEQUENCE [LARGE SCALE GENOMIC DNA]</scope>
    <source>
        <strain evidence="3 4">NCTC13364</strain>
    </source>
</reference>
<evidence type="ECO:0000313" key="3">
    <source>
        <dbReference type="EMBL" id="SAI54595.1"/>
    </source>
</evidence>
<feature type="region of interest" description="Disordered" evidence="1">
    <location>
        <begin position="179"/>
        <end position="209"/>
    </location>
</feature>
<dbReference type="AlphaFoldDB" id="A0A157R945"/>
<sequence length="209" mass="22721">MSRIALRHTLAGLSMAITAGLLSAPTIAATTDAPAATQSSAAKSAPDAHKGPRGEHHGRHGHHMGRDGMMIPGLGPVSKAQLDTLKLDANQQGLVQQARDAQLSLFKAHREAGAGRHQLLDKQLADGKLDPRALMAASEANRDQFRTQAGQVRDKWLAVWDSLNDTQRGQVAELVKAREARMKDRQEKRAERMQQWRAERAQQPAPSAS</sequence>
<dbReference type="OrthoDB" id="8683766at2"/>
<proteinExistence type="predicted"/>
<evidence type="ECO:0000256" key="1">
    <source>
        <dbReference type="SAM" id="MobiDB-lite"/>
    </source>
</evidence>
<feature type="chain" id="PRO_5007615587" description="Periplasmic protein" evidence="2">
    <location>
        <begin position="29"/>
        <end position="209"/>
    </location>
</feature>
<gene>
    <name evidence="3" type="ORF">SAMEA1982600_04514</name>
</gene>
<protein>
    <recommendedName>
        <fullName evidence="5">Periplasmic protein</fullName>
    </recommendedName>
</protein>
<feature type="signal peptide" evidence="2">
    <location>
        <begin position="1"/>
        <end position="28"/>
    </location>
</feature>
<evidence type="ECO:0008006" key="5">
    <source>
        <dbReference type="Google" id="ProtNLM"/>
    </source>
</evidence>
<feature type="compositionally biased region" description="Low complexity" evidence="1">
    <location>
        <begin position="33"/>
        <end position="45"/>
    </location>
</feature>
<dbReference type="EMBL" id="FKBS01000029">
    <property type="protein sequence ID" value="SAI54595.1"/>
    <property type="molecule type" value="Genomic_DNA"/>
</dbReference>
<dbReference type="RefSeq" id="WP_066419575.1">
    <property type="nucleotide sequence ID" value="NZ_FKBS01000029.1"/>
</dbReference>
<feature type="region of interest" description="Disordered" evidence="1">
    <location>
        <begin position="33"/>
        <end position="66"/>
    </location>
</feature>
<evidence type="ECO:0000313" key="4">
    <source>
        <dbReference type="Proteomes" id="UP000077037"/>
    </source>
</evidence>
<feature type="compositionally biased region" description="Basic and acidic residues" evidence="1">
    <location>
        <begin position="46"/>
        <end position="55"/>
    </location>
</feature>
<organism evidence="3 4">
    <name type="scientific">Bordetella ansorpii</name>
    <dbReference type="NCBI Taxonomy" id="288768"/>
    <lineage>
        <taxon>Bacteria</taxon>
        <taxon>Pseudomonadati</taxon>
        <taxon>Pseudomonadota</taxon>
        <taxon>Betaproteobacteria</taxon>
        <taxon>Burkholderiales</taxon>
        <taxon>Alcaligenaceae</taxon>
        <taxon>Bordetella</taxon>
    </lineage>
</organism>
<name>A0A157R945_9BORD</name>
<evidence type="ECO:0000256" key="2">
    <source>
        <dbReference type="SAM" id="SignalP"/>
    </source>
</evidence>
<keyword evidence="2" id="KW-0732">Signal</keyword>
<accession>A0A157R945</accession>